<reference evidence="4" key="2">
    <citation type="submission" date="2020-10" db="UniProtKB">
        <authorList>
            <consortium name="WormBaseParasite"/>
        </authorList>
    </citation>
    <scope>IDENTIFICATION</scope>
</reference>
<dbReference type="InterPro" id="IPR052854">
    <property type="entry name" value="Serpentine_rcpt_epsilon"/>
</dbReference>
<feature type="transmembrane region" description="Helical" evidence="2">
    <location>
        <begin position="44"/>
        <end position="69"/>
    </location>
</feature>
<dbReference type="PANTHER" id="PTHR47518">
    <property type="entry name" value="SERPENTINE RECEPTOR CLASS EPSILON-13-RELATED"/>
    <property type="match status" value="1"/>
</dbReference>
<feature type="transmembrane region" description="Helical" evidence="2">
    <location>
        <begin position="120"/>
        <end position="138"/>
    </location>
</feature>
<proteinExistence type="inferred from homology"/>
<feature type="transmembrane region" description="Helical" evidence="2">
    <location>
        <begin position="206"/>
        <end position="222"/>
    </location>
</feature>
<evidence type="ECO:0000256" key="2">
    <source>
        <dbReference type="SAM" id="Phobius"/>
    </source>
</evidence>
<dbReference type="GO" id="GO:0007606">
    <property type="term" value="P:sensory perception of chemical stimulus"/>
    <property type="evidence" value="ECO:0007669"/>
    <property type="project" value="InterPro"/>
</dbReference>
<evidence type="ECO:0000313" key="4">
    <source>
        <dbReference type="WBParaSite" id="Pan_g21286.t1"/>
    </source>
</evidence>
<feature type="transmembrane region" description="Helical" evidence="2">
    <location>
        <begin position="12"/>
        <end position="32"/>
    </location>
</feature>
<evidence type="ECO:0000256" key="1">
    <source>
        <dbReference type="ARBA" id="ARBA00006803"/>
    </source>
</evidence>
<organism evidence="3 4">
    <name type="scientific">Panagrellus redivivus</name>
    <name type="common">Microworm</name>
    <dbReference type="NCBI Taxonomy" id="6233"/>
    <lineage>
        <taxon>Eukaryota</taxon>
        <taxon>Metazoa</taxon>
        <taxon>Ecdysozoa</taxon>
        <taxon>Nematoda</taxon>
        <taxon>Chromadorea</taxon>
        <taxon>Rhabditida</taxon>
        <taxon>Tylenchina</taxon>
        <taxon>Panagrolaimomorpha</taxon>
        <taxon>Panagrolaimoidea</taxon>
        <taxon>Panagrolaimidae</taxon>
        <taxon>Panagrellus</taxon>
    </lineage>
</organism>
<name>A0A7E4VJJ6_PANRE</name>
<keyword evidence="2" id="KW-0472">Membrane</keyword>
<feature type="transmembrane region" description="Helical" evidence="2">
    <location>
        <begin position="150"/>
        <end position="172"/>
    </location>
</feature>
<reference evidence="3" key="1">
    <citation type="journal article" date="2013" name="Genetics">
        <title>The draft genome and transcriptome of Panagrellus redivivus are shaped by the harsh demands of a free-living lifestyle.</title>
        <authorList>
            <person name="Srinivasan J."/>
            <person name="Dillman A.R."/>
            <person name="Macchietto M.G."/>
            <person name="Heikkinen L."/>
            <person name="Lakso M."/>
            <person name="Fracchia K.M."/>
            <person name="Antoshechkin I."/>
            <person name="Mortazavi A."/>
            <person name="Wong G."/>
            <person name="Sternberg P.W."/>
        </authorList>
    </citation>
    <scope>NUCLEOTIDE SEQUENCE [LARGE SCALE GENOMIC DNA]</scope>
    <source>
        <strain evidence="3">MT8872</strain>
    </source>
</reference>
<dbReference type="Pfam" id="PF03125">
    <property type="entry name" value="Sre"/>
    <property type="match status" value="1"/>
</dbReference>
<dbReference type="AlphaFoldDB" id="A0A7E4VJJ6"/>
<accession>A0A7E4VJJ6</accession>
<keyword evidence="2" id="KW-1133">Transmembrane helix</keyword>
<sequence length="313" mass="36146">MDDGFANHLLHALNGGFGIATFIIMPLLPVYYKPDVKFPKHFGLFYLLTIPAVLTIPLVSFIATVYYFIADTQTNHFFWSLRLVSAYCSNVLQFSIFFMCIDRTLATIFISSYEKVGNKVIVGLFFAIITYTASYFAWLPMYYETATMTLLYLIVISFRSITVIIVFILFYLNRRLNHQVKYNSTLSARYQIIENIKILRVLEPHILLNCFVAPLGAIASLFRDYVPQIHPFPLYYISINFGIFIAYVIAIRRCYLRHKKAKTTIKDVGHPEKLVNGIVFQTEVSVVRNVMGKTVPARLDVNNYFNELKQQWG</sequence>
<feature type="transmembrane region" description="Helical" evidence="2">
    <location>
        <begin position="81"/>
        <end position="100"/>
    </location>
</feature>
<dbReference type="InterPro" id="IPR004151">
    <property type="entry name" value="7TM_GPCR_serpentine_rcpt_Sre"/>
</dbReference>
<evidence type="ECO:0000313" key="3">
    <source>
        <dbReference type="Proteomes" id="UP000492821"/>
    </source>
</evidence>
<feature type="transmembrane region" description="Helical" evidence="2">
    <location>
        <begin position="234"/>
        <end position="251"/>
    </location>
</feature>
<dbReference type="WBParaSite" id="Pan_g21286.t1">
    <property type="protein sequence ID" value="Pan_g21286.t1"/>
    <property type="gene ID" value="Pan_g21286"/>
</dbReference>
<dbReference type="Proteomes" id="UP000492821">
    <property type="component" value="Unassembled WGS sequence"/>
</dbReference>
<comment type="similarity">
    <text evidence="1">Belongs to the nematode receptor-like protein sre family.</text>
</comment>
<protein>
    <submittedName>
        <fullName evidence="4">Serpentine Receptor, class E (Epsilon)</fullName>
    </submittedName>
</protein>
<keyword evidence="2" id="KW-0812">Transmembrane</keyword>
<dbReference type="GO" id="GO:0016020">
    <property type="term" value="C:membrane"/>
    <property type="evidence" value="ECO:0007669"/>
    <property type="project" value="InterPro"/>
</dbReference>
<keyword evidence="3" id="KW-1185">Reference proteome</keyword>
<dbReference type="PANTHER" id="PTHR47518:SF10">
    <property type="entry name" value="G PROTEIN-COUPLED RECEPTOR-RELATED"/>
    <property type="match status" value="1"/>
</dbReference>